<gene>
    <name evidence="1" type="ORF">A3D51_03525</name>
</gene>
<sequence>MSKKIGLLLRSYAKTTEDVPGVVSRALKSIEHACSLRDKNGERIFSRVAVIVPRDHDCGHTRWEIVRALPISELFQPALIRDVPGHHSCGALNEGIVILDSFNIDYAVIISNKAIKALTVPVVEAIIEAFAKGAKVVGVAVDELQEFVLEGRIQNTFAGWDVRALREVGGFDSLAGVEEVTPTVRLLWTYDKCIATLVPKEVPTLDIRKTNDGKARHEEVMKTKLDRQQEEVEKVGVDFNFIKNGMMAGYPKSV</sequence>
<dbReference type="EMBL" id="MHUT01000022">
    <property type="protein sequence ID" value="OHA80359.1"/>
    <property type="molecule type" value="Genomic_DNA"/>
</dbReference>
<reference evidence="1 2" key="1">
    <citation type="journal article" date="2016" name="Nat. Commun.">
        <title>Thousands of microbial genomes shed light on interconnected biogeochemical processes in an aquifer system.</title>
        <authorList>
            <person name="Anantharaman K."/>
            <person name="Brown C.T."/>
            <person name="Hug L.A."/>
            <person name="Sharon I."/>
            <person name="Castelle C.J."/>
            <person name="Probst A.J."/>
            <person name="Thomas B.C."/>
            <person name="Singh A."/>
            <person name="Wilkins M.J."/>
            <person name="Karaoz U."/>
            <person name="Brodie E.L."/>
            <person name="Williams K.H."/>
            <person name="Hubbard S.S."/>
            <person name="Banfield J.F."/>
        </authorList>
    </citation>
    <scope>NUCLEOTIDE SEQUENCE [LARGE SCALE GENOMIC DNA]</scope>
</reference>
<dbReference type="Proteomes" id="UP000179118">
    <property type="component" value="Unassembled WGS sequence"/>
</dbReference>
<name>A0A1G2S6N7_9BACT</name>
<dbReference type="AlphaFoldDB" id="A0A1G2S6N7"/>
<evidence type="ECO:0000313" key="1">
    <source>
        <dbReference type="EMBL" id="OHA80359.1"/>
    </source>
</evidence>
<comment type="caution">
    <text evidence="1">The sequence shown here is derived from an EMBL/GenBank/DDBJ whole genome shotgun (WGS) entry which is preliminary data.</text>
</comment>
<organism evidence="1 2">
    <name type="scientific">Candidatus Yonathbacteria bacterium RIFCSPHIGHO2_02_FULL_44_14</name>
    <dbReference type="NCBI Taxonomy" id="1802724"/>
    <lineage>
        <taxon>Bacteria</taxon>
        <taxon>Candidatus Yonathiibacteriota</taxon>
    </lineage>
</organism>
<accession>A0A1G2S6N7</accession>
<protein>
    <submittedName>
        <fullName evidence="1">Uncharacterized protein</fullName>
    </submittedName>
</protein>
<proteinExistence type="predicted"/>
<evidence type="ECO:0000313" key="2">
    <source>
        <dbReference type="Proteomes" id="UP000179118"/>
    </source>
</evidence>